<dbReference type="CDD" id="cd12355">
    <property type="entry name" value="RRM_RBM18"/>
    <property type="match status" value="1"/>
</dbReference>
<name>A0A0C3AI55_SERVB</name>
<dbReference type="Pfam" id="PF00076">
    <property type="entry name" value="RRM_1"/>
    <property type="match status" value="1"/>
</dbReference>
<evidence type="ECO:0000256" key="2">
    <source>
        <dbReference type="ARBA" id="ARBA00030780"/>
    </source>
</evidence>
<dbReference type="PANTHER" id="PTHR48038">
    <property type="entry name" value="RIBONUCLEOPROTEIN RB97D"/>
    <property type="match status" value="1"/>
</dbReference>
<dbReference type="HOGENOM" id="CLU_066926_1_0_1"/>
<evidence type="ECO:0000256" key="4">
    <source>
        <dbReference type="SAM" id="MobiDB-lite"/>
    </source>
</evidence>
<dbReference type="Gene3D" id="3.30.70.330">
    <property type="match status" value="1"/>
</dbReference>
<keyword evidence="7" id="KW-1185">Reference proteome</keyword>
<keyword evidence="3" id="KW-0694">RNA-binding</keyword>
<dbReference type="InterPro" id="IPR039157">
    <property type="entry name" value="RBM18_RRM"/>
</dbReference>
<dbReference type="Proteomes" id="UP000054097">
    <property type="component" value="Unassembled WGS sequence"/>
</dbReference>
<accession>A0A0C3AI55</accession>
<dbReference type="InterPro" id="IPR000504">
    <property type="entry name" value="RRM_dom"/>
</dbReference>
<feature type="non-terminal residue" evidence="6">
    <location>
        <position position="1"/>
    </location>
</feature>
<dbReference type="STRING" id="933852.A0A0C3AI55"/>
<dbReference type="GO" id="GO:0003723">
    <property type="term" value="F:RNA binding"/>
    <property type="evidence" value="ECO:0007669"/>
    <property type="project" value="UniProtKB-UniRule"/>
</dbReference>
<reference evidence="7" key="2">
    <citation type="submission" date="2015-01" db="EMBL/GenBank/DDBJ databases">
        <title>Evolutionary Origins and Diversification of the Mycorrhizal Mutualists.</title>
        <authorList>
            <consortium name="DOE Joint Genome Institute"/>
            <consortium name="Mycorrhizal Genomics Consortium"/>
            <person name="Kohler A."/>
            <person name="Kuo A."/>
            <person name="Nagy L.G."/>
            <person name="Floudas D."/>
            <person name="Copeland A."/>
            <person name="Barry K.W."/>
            <person name="Cichocki N."/>
            <person name="Veneault-Fourrey C."/>
            <person name="LaButti K."/>
            <person name="Lindquist E.A."/>
            <person name="Lipzen A."/>
            <person name="Lundell T."/>
            <person name="Morin E."/>
            <person name="Murat C."/>
            <person name="Riley R."/>
            <person name="Ohm R."/>
            <person name="Sun H."/>
            <person name="Tunlid A."/>
            <person name="Henrissat B."/>
            <person name="Grigoriev I.V."/>
            <person name="Hibbett D.S."/>
            <person name="Martin F."/>
        </authorList>
    </citation>
    <scope>NUCLEOTIDE SEQUENCE [LARGE SCALE GENOMIC DNA]</scope>
    <source>
        <strain evidence="7">MAFF 305830</strain>
    </source>
</reference>
<feature type="region of interest" description="Disordered" evidence="4">
    <location>
        <begin position="93"/>
        <end position="129"/>
    </location>
</feature>
<gene>
    <name evidence="6" type="ORF">M408DRAFT_55497</name>
</gene>
<dbReference type="SUPFAM" id="SSF54928">
    <property type="entry name" value="RNA-binding domain, RBD"/>
    <property type="match status" value="1"/>
</dbReference>
<protein>
    <recommendedName>
        <fullName evidence="1">Probable RNA-binding protein 18</fullName>
    </recommendedName>
    <alternativeName>
        <fullName evidence="2">RNA-binding motif protein 18</fullName>
    </alternativeName>
</protein>
<dbReference type="InterPro" id="IPR012677">
    <property type="entry name" value="Nucleotide-bd_a/b_plait_sf"/>
</dbReference>
<dbReference type="PROSITE" id="PS50102">
    <property type="entry name" value="RRM"/>
    <property type="match status" value="1"/>
</dbReference>
<dbReference type="PANTHER" id="PTHR48038:SF1">
    <property type="entry name" value="RIBONUCLEOPROTEIN RB97D"/>
    <property type="match status" value="1"/>
</dbReference>
<evidence type="ECO:0000256" key="1">
    <source>
        <dbReference type="ARBA" id="ARBA00021141"/>
    </source>
</evidence>
<feature type="compositionally biased region" description="Polar residues" evidence="4">
    <location>
        <begin position="93"/>
        <end position="103"/>
    </location>
</feature>
<feature type="compositionally biased region" description="Polar residues" evidence="4">
    <location>
        <begin position="112"/>
        <end position="123"/>
    </location>
</feature>
<evidence type="ECO:0000313" key="7">
    <source>
        <dbReference type="Proteomes" id="UP000054097"/>
    </source>
</evidence>
<dbReference type="SMART" id="SM00360">
    <property type="entry name" value="RRM"/>
    <property type="match status" value="1"/>
</dbReference>
<dbReference type="AlphaFoldDB" id="A0A0C3AI55"/>
<dbReference type="OrthoDB" id="6730379at2759"/>
<reference evidence="6 7" key="1">
    <citation type="submission" date="2014-04" db="EMBL/GenBank/DDBJ databases">
        <authorList>
            <consortium name="DOE Joint Genome Institute"/>
            <person name="Kuo A."/>
            <person name="Zuccaro A."/>
            <person name="Kohler A."/>
            <person name="Nagy L.G."/>
            <person name="Floudas D."/>
            <person name="Copeland A."/>
            <person name="Barry K.W."/>
            <person name="Cichocki N."/>
            <person name="Veneault-Fourrey C."/>
            <person name="LaButti K."/>
            <person name="Lindquist E.A."/>
            <person name="Lipzen A."/>
            <person name="Lundell T."/>
            <person name="Morin E."/>
            <person name="Murat C."/>
            <person name="Sun H."/>
            <person name="Tunlid A."/>
            <person name="Henrissat B."/>
            <person name="Grigoriev I.V."/>
            <person name="Hibbett D.S."/>
            <person name="Martin F."/>
            <person name="Nordberg H.P."/>
            <person name="Cantor M.N."/>
            <person name="Hua S.X."/>
        </authorList>
    </citation>
    <scope>NUCLEOTIDE SEQUENCE [LARGE SCALE GENOMIC DNA]</scope>
    <source>
        <strain evidence="6 7">MAFF 305830</strain>
    </source>
</reference>
<dbReference type="EMBL" id="KN824325">
    <property type="protein sequence ID" value="KIM24335.1"/>
    <property type="molecule type" value="Genomic_DNA"/>
</dbReference>
<feature type="domain" description="RRM" evidence="5">
    <location>
        <begin position="13"/>
        <end position="94"/>
    </location>
</feature>
<evidence type="ECO:0000256" key="3">
    <source>
        <dbReference type="PROSITE-ProRule" id="PRU00176"/>
    </source>
</evidence>
<dbReference type="InterPro" id="IPR035979">
    <property type="entry name" value="RBD_domain_sf"/>
</dbReference>
<evidence type="ECO:0000313" key="6">
    <source>
        <dbReference type="EMBL" id="KIM24335.1"/>
    </source>
</evidence>
<sequence length="156" mass="17138">ATSESGPKVQVKERLYIGNLHPTVDEHTLIQLFSRYGRLTKLDFLFHKSGPMKGKPRGYAFVEFADAEGAAKALGACHDKVVRGRKISVTFANQAPDYSTSSRSRPHDVKTTALSLIKTSNKPRGTESKIAALEAKLRQLEREKEVKAPEESTVGG</sequence>
<evidence type="ECO:0000259" key="5">
    <source>
        <dbReference type="PROSITE" id="PS50102"/>
    </source>
</evidence>
<proteinExistence type="predicted"/>
<organism evidence="6 7">
    <name type="scientific">Serendipita vermifera MAFF 305830</name>
    <dbReference type="NCBI Taxonomy" id="933852"/>
    <lineage>
        <taxon>Eukaryota</taxon>
        <taxon>Fungi</taxon>
        <taxon>Dikarya</taxon>
        <taxon>Basidiomycota</taxon>
        <taxon>Agaricomycotina</taxon>
        <taxon>Agaricomycetes</taxon>
        <taxon>Sebacinales</taxon>
        <taxon>Serendipitaceae</taxon>
        <taxon>Serendipita</taxon>
    </lineage>
</organism>
<feature type="non-terminal residue" evidence="6">
    <location>
        <position position="156"/>
    </location>
</feature>